<comment type="caution">
    <text evidence="1">The sequence shown here is derived from an EMBL/GenBank/DDBJ whole genome shotgun (WGS) entry which is preliminary data.</text>
</comment>
<accession>A0A9W9ZQJ6</accession>
<sequence length="196" mass="21713">MAFPIGSSISSRRMVMPRAPLFQDPSAWELVPCTSVCEKKGCRCSNIINLPANKTMQLVMMSDIFGGLQKGTDFGSKESVSLSRDAASVRGNEVNFNVSYEDHPTVPQGFPTCRSFDIGHDEFRNNLEGSKKRLENCGKRVSANEKQEEVKEKVLLSYVLSAITVALVPSAYCCKLSYSCCWSNFINAVHPGMKRK</sequence>
<evidence type="ECO:0000313" key="1">
    <source>
        <dbReference type="EMBL" id="KAJ7386086.1"/>
    </source>
</evidence>
<evidence type="ECO:0000313" key="2">
    <source>
        <dbReference type="Proteomes" id="UP001163046"/>
    </source>
</evidence>
<reference evidence="1" key="1">
    <citation type="submission" date="2023-01" db="EMBL/GenBank/DDBJ databases">
        <title>Genome assembly of the deep-sea coral Lophelia pertusa.</title>
        <authorList>
            <person name="Herrera S."/>
            <person name="Cordes E."/>
        </authorList>
    </citation>
    <scope>NUCLEOTIDE SEQUENCE</scope>
    <source>
        <strain evidence="1">USNM1676648</strain>
        <tissue evidence="1">Polyp</tissue>
    </source>
</reference>
<dbReference type="OrthoDB" id="2121828at2759"/>
<dbReference type="EMBL" id="MU825878">
    <property type="protein sequence ID" value="KAJ7386086.1"/>
    <property type="molecule type" value="Genomic_DNA"/>
</dbReference>
<gene>
    <name evidence="1" type="ORF">OS493_012427</name>
</gene>
<name>A0A9W9ZQJ6_9CNID</name>
<proteinExistence type="predicted"/>
<dbReference type="AlphaFoldDB" id="A0A9W9ZQJ6"/>
<keyword evidence="2" id="KW-1185">Reference proteome</keyword>
<organism evidence="1 2">
    <name type="scientific">Desmophyllum pertusum</name>
    <dbReference type="NCBI Taxonomy" id="174260"/>
    <lineage>
        <taxon>Eukaryota</taxon>
        <taxon>Metazoa</taxon>
        <taxon>Cnidaria</taxon>
        <taxon>Anthozoa</taxon>
        <taxon>Hexacorallia</taxon>
        <taxon>Scleractinia</taxon>
        <taxon>Caryophylliina</taxon>
        <taxon>Caryophylliidae</taxon>
        <taxon>Desmophyllum</taxon>
    </lineage>
</organism>
<dbReference type="Proteomes" id="UP001163046">
    <property type="component" value="Unassembled WGS sequence"/>
</dbReference>
<protein>
    <submittedName>
        <fullName evidence="1">Uncharacterized protein</fullName>
    </submittedName>
</protein>